<name>A0ABQ6IR38_9MICO</name>
<keyword evidence="2" id="KW-1133">Transmembrane helix</keyword>
<proteinExistence type="predicted"/>
<feature type="region of interest" description="Disordered" evidence="1">
    <location>
        <begin position="45"/>
        <end position="91"/>
    </location>
</feature>
<dbReference type="Proteomes" id="UP001157126">
    <property type="component" value="Unassembled WGS sequence"/>
</dbReference>
<feature type="compositionally biased region" description="Basic residues" evidence="1">
    <location>
        <begin position="46"/>
        <end position="56"/>
    </location>
</feature>
<comment type="caution">
    <text evidence="3">The sequence shown here is derived from an EMBL/GenBank/DDBJ whole genome shotgun (WGS) entry which is preliminary data.</text>
</comment>
<evidence type="ECO:0000313" key="3">
    <source>
        <dbReference type="EMBL" id="GMA40390.1"/>
    </source>
</evidence>
<protein>
    <recommendedName>
        <fullName evidence="5">Secreted protein</fullName>
    </recommendedName>
</protein>
<evidence type="ECO:0000256" key="2">
    <source>
        <dbReference type="SAM" id="Phobius"/>
    </source>
</evidence>
<evidence type="ECO:0000313" key="4">
    <source>
        <dbReference type="Proteomes" id="UP001157126"/>
    </source>
</evidence>
<evidence type="ECO:0000256" key="1">
    <source>
        <dbReference type="SAM" id="MobiDB-lite"/>
    </source>
</evidence>
<organism evidence="3 4">
    <name type="scientific">Mobilicoccus caccae</name>
    <dbReference type="NCBI Taxonomy" id="1859295"/>
    <lineage>
        <taxon>Bacteria</taxon>
        <taxon>Bacillati</taxon>
        <taxon>Actinomycetota</taxon>
        <taxon>Actinomycetes</taxon>
        <taxon>Micrococcales</taxon>
        <taxon>Dermatophilaceae</taxon>
        <taxon>Mobilicoccus</taxon>
    </lineage>
</organism>
<reference evidence="4" key="1">
    <citation type="journal article" date="2019" name="Int. J. Syst. Evol. Microbiol.">
        <title>The Global Catalogue of Microorganisms (GCM) 10K type strain sequencing project: providing services to taxonomists for standard genome sequencing and annotation.</title>
        <authorList>
            <consortium name="The Broad Institute Genomics Platform"/>
            <consortium name="The Broad Institute Genome Sequencing Center for Infectious Disease"/>
            <person name="Wu L."/>
            <person name="Ma J."/>
        </authorList>
    </citation>
    <scope>NUCLEOTIDE SEQUENCE [LARGE SCALE GENOMIC DNA]</scope>
    <source>
        <strain evidence="4">NBRC 113072</strain>
    </source>
</reference>
<sequence length="91" mass="10165">MDVVLLSIAMVTVVGAVFAVAVIIPARRRGASLVNRQTVRLLMGHRPPRKARRRRNNVFTARNRQRPVDLTPLLSQGVDSTRRRGPLTRAS</sequence>
<accession>A0ABQ6IR38</accession>
<keyword evidence="2" id="KW-0472">Membrane</keyword>
<evidence type="ECO:0008006" key="5">
    <source>
        <dbReference type="Google" id="ProtNLM"/>
    </source>
</evidence>
<dbReference type="RefSeq" id="WP_284304098.1">
    <property type="nucleotide sequence ID" value="NZ_BSUO01000001.1"/>
</dbReference>
<keyword evidence="2" id="KW-0812">Transmembrane</keyword>
<keyword evidence="4" id="KW-1185">Reference proteome</keyword>
<dbReference type="EMBL" id="BSUO01000001">
    <property type="protein sequence ID" value="GMA40390.1"/>
    <property type="molecule type" value="Genomic_DNA"/>
</dbReference>
<feature type="transmembrane region" description="Helical" evidence="2">
    <location>
        <begin position="6"/>
        <end position="26"/>
    </location>
</feature>
<gene>
    <name evidence="3" type="ORF">GCM10025883_24350</name>
</gene>